<sequence length="215" mass="23004">MAPTLTASSSFLVAVVILSAFPGFSSGSVLFSTLPRTLVVSASPQPGQVLKAGEDKITVTWSLNGTAPAGTDASYKTVQLKLCYAPVSQVDRAWRKTKDDLAKDKTCTHLITSRPYAASNQSYEYLVQKDVPTATYFVRAYALDANKVQVGFGQTTDKAKDTNLFEVEAITGRHASLDIAASCFSAFSVLSLAGFFMAEKRRGKKGNPTTPAANM</sequence>
<protein>
    <submittedName>
        <fullName evidence="1">Uncharacterized protein</fullName>
    </submittedName>
</protein>
<dbReference type="Proteomes" id="UP001057402">
    <property type="component" value="Chromosome 12"/>
</dbReference>
<name>A0ACB9L1Z3_9MYRT</name>
<proteinExistence type="predicted"/>
<evidence type="ECO:0000313" key="1">
    <source>
        <dbReference type="EMBL" id="KAI4303821.1"/>
    </source>
</evidence>
<organism evidence="1 2">
    <name type="scientific">Melastoma candidum</name>
    <dbReference type="NCBI Taxonomy" id="119954"/>
    <lineage>
        <taxon>Eukaryota</taxon>
        <taxon>Viridiplantae</taxon>
        <taxon>Streptophyta</taxon>
        <taxon>Embryophyta</taxon>
        <taxon>Tracheophyta</taxon>
        <taxon>Spermatophyta</taxon>
        <taxon>Magnoliopsida</taxon>
        <taxon>eudicotyledons</taxon>
        <taxon>Gunneridae</taxon>
        <taxon>Pentapetalae</taxon>
        <taxon>rosids</taxon>
        <taxon>malvids</taxon>
        <taxon>Myrtales</taxon>
        <taxon>Melastomataceae</taxon>
        <taxon>Melastomatoideae</taxon>
        <taxon>Melastomateae</taxon>
        <taxon>Melastoma</taxon>
    </lineage>
</organism>
<gene>
    <name evidence="1" type="ORF">MLD38_039410</name>
</gene>
<comment type="caution">
    <text evidence="1">The sequence shown here is derived from an EMBL/GenBank/DDBJ whole genome shotgun (WGS) entry which is preliminary data.</text>
</comment>
<reference evidence="2" key="1">
    <citation type="journal article" date="2023" name="Front. Plant Sci.">
        <title>Chromosomal-level genome assembly of Melastoma candidum provides insights into trichome evolution.</title>
        <authorList>
            <person name="Zhong Y."/>
            <person name="Wu W."/>
            <person name="Sun C."/>
            <person name="Zou P."/>
            <person name="Liu Y."/>
            <person name="Dai S."/>
            <person name="Zhou R."/>
        </authorList>
    </citation>
    <scope>NUCLEOTIDE SEQUENCE [LARGE SCALE GENOMIC DNA]</scope>
</reference>
<accession>A0ACB9L1Z3</accession>
<keyword evidence="2" id="KW-1185">Reference proteome</keyword>
<evidence type="ECO:0000313" key="2">
    <source>
        <dbReference type="Proteomes" id="UP001057402"/>
    </source>
</evidence>
<dbReference type="EMBL" id="CM042891">
    <property type="protein sequence ID" value="KAI4303821.1"/>
    <property type="molecule type" value="Genomic_DNA"/>
</dbReference>